<sequence length="326" mass="36295">MGDVAMLVPVLSAFTGQYPGVKITVLTREFFAPFFKHLPTVEVFYANLKAEHKGILGVYKLAKSLKNLQIDAVADCHNVLRSKLLKFFLGGIHCVQLDKGRAEKKALTTGNIFKQLKTTHQRYADVFEKLGYPIDFSKVQFPQPAALNQKINDIIKTNVKPCIAIAPFAAHEGKMYPWEQMLQVIETLSKNYYILLFGGGKKEADLLETAALKFENVINLAGKLSLSEEIDVISNCKLMLAMDSGNGHMAAMLGIKVMTIWGVTHPYSGFAPFNQPEPHQILPDKNKYPLIPTSVYGNKYPEGYKDVAGSILPKSIIDKVYSVLNR</sequence>
<keyword evidence="2 3" id="KW-0808">Transferase</keyword>
<reference evidence="3 4" key="1">
    <citation type="submission" date="2019-06" db="EMBL/GenBank/DDBJ databases">
        <title>Flavobacteriaceae Paucihalobacterium erythroidium CWB-1, complete genome.</title>
        <authorList>
            <person name="Wu S."/>
        </authorList>
    </citation>
    <scope>NUCLEOTIDE SEQUENCE [LARGE SCALE GENOMIC DNA]</scope>
    <source>
        <strain evidence="3 4">CWB-1</strain>
    </source>
</reference>
<comment type="caution">
    <text evidence="3">The sequence shown here is derived from an EMBL/GenBank/DDBJ whole genome shotgun (WGS) entry which is preliminary data.</text>
</comment>
<evidence type="ECO:0000256" key="1">
    <source>
        <dbReference type="ARBA" id="ARBA00022676"/>
    </source>
</evidence>
<dbReference type="Proteomes" id="UP000317332">
    <property type="component" value="Unassembled WGS sequence"/>
</dbReference>
<dbReference type="PANTHER" id="PTHR30160:SF22">
    <property type="entry name" value="LIPOPOLYSACCHARIDE CORE BIOSYNTHESIS PROTEIN"/>
    <property type="match status" value="1"/>
</dbReference>
<dbReference type="Gene3D" id="3.40.50.2000">
    <property type="entry name" value="Glycogen Phosphorylase B"/>
    <property type="match status" value="2"/>
</dbReference>
<organism evidence="3 4">
    <name type="scientific">Paucihalobacter ruber</name>
    <dbReference type="NCBI Taxonomy" id="2567861"/>
    <lineage>
        <taxon>Bacteria</taxon>
        <taxon>Pseudomonadati</taxon>
        <taxon>Bacteroidota</taxon>
        <taxon>Flavobacteriia</taxon>
        <taxon>Flavobacteriales</taxon>
        <taxon>Flavobacteriaceae</taxon>
        <taxon>Paucihalobacter</taxon>
    </lineage>
</organism>
<dbReference type="AlphaFoldDB" id="A0A506PMM3"/>
<evidence type="ECO:0000313" key="4">
    <source>
        <dbReference type="Proteomes" id="UP000317332"/>
    </source>
</evidence>
<name>A0A506PMM3_9FLAO</name>
<evidence type="ECO:0000313" key="3">
    <source>
        <dbReference type="EMBL" id="TPV35126.1"/>
    </source>
</evidence>
<proteinExistence type="predicted"/>
<evidence type="ECO:0000256" key="2">
    <source>
        <dbReference type="ARBA" id="ARBA00022679"/>
    </source>
</evidence>
<dbReference type="Pfam" id="PF01075">
    <property type="entry name" value="Glyco_transf_9"/>
    <property type="match status" value="1"/>
</dbReference>
<protein>
    <submittedName>
        <fullName evidence="3">Glycosyltransferase family 9 protein</fullName>
    </submittedName>
</protein>
<dbReference type="GO" id="GO:0008713">
    <property type="term" value="F:ADP-heptose-lipopolysaccharide heptosyltransferase activity"/>
    <property type="evidence" value="ECO:0007669"/>
    <property type="project" value="TreeGrafter"/>
</dbReference>
<dbReference type="EMBL" id="VHIQ01000002">
    <property type="protein sequence ID" value="TPV35126.1"/>
    <property type="molecule type" value="Genomic_DNA"/>
</dbReference>
<dbReference type="GO" id="GO:0009244">
    <property type="term" value="P:lipopolysaccharide core region biosynthetic process"/>
    <property type="evidence" value="ECO:0007669"/>
    <property type="project" value="TreeGrafter"/>
</dbReference>
<dbReference type="InterPro" id="IPR051199">
    <property type="entry name" value="LPS_LOS_Heptosyltrfase"/>
</dbReference>
<dbReference type="OrthoDB" id="9768048at2"/>
<dbReference type="GO" id="GO:0005829">
    <property type="term" value="C:cytosol"/>
    <property type="evidence" value="ECO:0007669"/>
    <property type="project" value="TreeGrafter"/>
</dbReference>
<dbReference type="PANTHER" id="PTHR30160">
    <property type="entry name" value="TETRAACYLDISACCHARIDE 4'-KINASE-RELATED"/>
    <property type="match status" value="1"/>
</dbReference>
<keyword evidence="1" id="KW-0328">Glycosyltransferase</keyword>
<dbReference type="SUPFAM" id="SSF53756">
    <property type="entry name" value="UDP-Glycosyltransferase/glycogen phosphorylase"/>
    <property type="match status" value="1"/>
</dbReference>
<keyword evidence="4" id="KW-1185">Reference proteome</keyword>
<dbReference type="CDD" id="cd03789">
    <property type="entry name" value="GT9_LPS_heptosyltransferase"/>
    <property type="match status" value="1"/>
</dbReference>
<dbReference type="InterPro" id="IPR002201">
    <property type="entry name" value="Glyco_trans_9"/>
</dbReference>
<accession>A0A506PMM3</accession>
<gene>
    <name evidence="3" type="ORF">FJ651_05445</name>
</gene>